<evidence type="ECO:0000313" key="4">
    <source>
        <dbReference type="EMBL" id="KAF2008580.1"/>
    </source>
</evidence>
<keyword evidence="2" id="KW-0342">GTP-binding</keyword>
<dbReference type="SUPFAM" id="SSF52540">
    <property type="entry name" value="P-loop containing nucleoside triphosphate hydrolases"/>
    <property type="match status" value="1"/>
</dbReference>
<reference evidence="4" key="1">
    <citation type="journal article" date="2020" name="Stud. Mycol.">
        <title>101 Dothideomycetes genomes: a test case for predicting lifestyles and emergence of pathogens.</title>
        <authorList>
            <person name="Haridas S."/>
            <person name="Albert R."/>
            <person name="Binder M."/>
            <person name="Bloem J."/>
            <person name="Labutti K."/>
            <person name="Salamov A."/>
            <person name="Andreopoulos B."/>
            <person name="Baker S."/>
            <person name="Barry K."/>
            <person name="Bills G."/>
            <person name="Bluhm B."/>
            <person name="Cannon C."/>
            <person name="Castanera R."/>
            <person name="Culley D."/>
            <person name="Daum C."/>
            <person name="Ezra D."/>
            <person name="Gonzalez J."/>
            <person name="Henrissat B."/>
            <person name="Kuo A."/>
            <person name="Liang C."/>
            <person name="Lipzen A."/>
            <person name="Lutzoni F."/>
            <person name="Magnuson J."/>
            <person name="Mondo S."/>
            <person name="Nolan M."/>
            <person name="Ohm R."/>
            <person name="Pangilinan J."/>
            <person name="Park H.-J."/>
            <person name="Ramirez L."/>
            <person name="Alfaro M."/>
            <person name="Sun H."/>
            <person name="Tritt A."/>
            <person name="Yoshinaga Y."/>
            <person name="Zwiers L.-H."/>
            <person name="Turgeon B."/>
            <person name="Goodwin S."/>
            <person name="Spatafora J."/>
            <person name="Crous P."/>
            <person name="Grigoriev I."/>
        </authorList>
    </citation>
    <scope>NUCLEOTIDE SEQUENCE</scope>
    <source>
        <strain evidence="4">CBS 175.79</strain>
    </source>
</reference>
<dbReference type="Pfam" id="PF00071">
    <property type="entry name" value="Ras"/>
    <property type="match status" value="1"/>
</dbReference>
<evidence type="ECO:0000313" key="5">
    <source>
        <dbReference type="Proteomes" id="UP000799778"/>
    </source>
</evidence>
<dbReference type="SMART" id="SM00173">
    <property type="entry name" value="RAS"/>
    <property type="match status" value="1"/>
</dbReference>
<protein>
    <recommendedName>
        <fullName evidence="6">P-loop containing nucleoside triphosphate hydrolase protein</fullName>
    </recommendedName>
</protein>
<dbReference type="SMART" id="SM00175">
    <property type="entry name" value="RAB"/>
    <property type="match status" value="1"/>
</dbReference>
<feature type="region of interest" description="Disordered" evidence="3">
    <location>
        <begin position="212"/>
        <end position="234"/>
    </location>
</feature>
<dbReference type="GO" id="GO:0005525">
    <property type="term" value="F:GTP binding"/>
    <property type="evidence" value="ECO:0007669"/>
    <property type="project" value="UniProtKB-KW"/>
</dbReference>
<dbReference type="GO" id="GO:0003924">
    <property type="term" value="F:GTPase activity"/>
    <property type="evidence" value="ECO:0007669"/>
    <property type="project" value="InterPro"/>
</dbReference>
<dbReference type="Proteomes" id="UP000799778">
    <property type="component" value="Unassembled WGS sequence"/>
</dbReference>
<organism evidence="4 5">
    <name type="scientific">Aaosphaeria arxii CBS 175.79</name>
    <dbReference type="NCBI Taxonomy" id="1450172"/>
    <lineage>
        <taxon>Eukaryota</taxon>
        <taxon>Fungi</taxon>
        <taxon>Dikarya</taxon>
        <taxon>Ascomycota</taxon>
        <taxon>Pezizomycotina</taxon>
        <taxon>Dothideomycetes</taxon>
        <taxon>Pleosporomycetidae</taxon>
        <taxon>Pleosporales</taxon>
        <taxon>Pleosporales incertae sedis</taxon>
        <taxon>Aaosphaeria</taxon>
    </lineage>
</organism>
<evidence type="ECO:0008006" key="6">
    <source>
        <dbReference type="Google" id="ProtNLM"/>
    </source>
</evidence>
<dbReference type="InterPro" id="IPR020849">
    <property type="entry name" value="Small_GTPase_Ras-type"/>
</dbReference>
<evidence type="ECO:0000256" key="1">
    <source>
        <dbReference type="ARBA" id="ARBA00022741"/>
    </source>
</evidence>
<keyword evidence="1" id="KW-0547">Nucleotide-binding</keyword>
<dbReference type="EMBL" id="ML978082">
    <property type="protein sequence ID" value="KAF2008580.1"/>
    <property type="molecule type" value="Genomic_DNA"/>
</dbReference>
<dbReference type="GO" id="GO:0016020">
    <property type="term" value="C:membrane"/>
    <property type="evidence" value="ECO:0007669"/>
    <property type="project" value="InterPro"/>
</dbReference>
<dbReference type="PANTHER" id="PTHR24070">
    <property type="entry name" value="RAS, DI-RAS, AND RHEB FAMILY MEMBERS OF SMALL GTPASE SUPERFAMILY"/>
    <property type="match status" value="1"/>
</dbReference>
<dbReference type="AlphaFoldDB" id="A0A6A5X6P2"/>
<name>A0A6A5X6P2_9PLEO</name>
<accession>A0A6A5X6P2</accession>
<dbReference type="RefSeq" id="XP_033376919.1">
    <property type="nucleotide sequence ID" value="XM_033532546.1"/>
</dbReference>
<dbReference type="PROSITE" id="PS51421">
    <property type="entry name" value="RAS"/>
    <property type="match status" value="1"/>
</dbReference>
<dbReference type="Gene3D" id="3.40.50.300">
    <property type="entry name" value="P-loop containing nucleotide triphosphate hydrolases"/>
    <property type="match status" value="1"/>
</dbReference>
<dbReference type="InterPro" id="IPR027417">
    <property type="entry name" value="P-loop_NTPase"/>
</dbReference>
<evidence type="ECO:0000256" key="2">
    <source>
        <dbReference type="ARBA" id="ARBA00023134"/>
    </source>
</evidence>
<dbReference type="InterPro" id="IPR001806">
    <property type="entry name" value="Small_GTPase"/>
</dbReference>
<gene>
    <name evidence="4" type="ORF">BU24DRAFT_468700</name>
</gene>
<dbReference type="PROSITE" id="PS51419">
    <property type="entry name" value="RAB"/>
    <property type="match status" value="1"/>
</dbReference>
<proteinExistence type="predicted"/>
<evidence type="ECO:0000256" key="3">
    <source>
        <dbReference type="SAM" id="MobiDB-lite"/>
    </source>
</evidence>
<dbReference type="OrthoDB" id="10002389at2759"/>
<dbReference type="GeneID" id="54289943"/>
<keyword evidence="5" id="KW-1185">Reference proteome</keyword>
<sequence length="249" mass="27792">MRQVSSIQRLLRRSNANDQSTTRGWFVVVFGEPGVGKTCFTDMFLKGEHFQLYVPSAQPESKFIQVGNVRQCIFPIDLSTSVYRDPQHGVHSNIFFESFIKKAGGFVLLYDITDKATFDYITTKGYSRIVLSRDTEDEYGVPYGSGTQRFGCVLVGTKLDLAANKRQVDRALAEQWAETQGIAFYEVDKYQRDAIDAIMVDVALSSGEAEKRDAEDAAEATEATGAVKPSKSRGISKVVHMFRKKGQNT</sequence>
<dbReference type="GO" id="GO:0007165">
    <property type="term" value="P:signal transduction"/>
    <property type="evidence" value="ECO:0007669"/>
    <property type="project" value="InterPro"/>
</dbReference>
<dbReference type="PRINTS" id="PR00449">
    <property type="entry name" value="RASTRNSFRMNG"/>
</dbReference>